<dbReference type="RefSeq" id="WP_140003537.1">
    <property type="nucleotide sequence ID" value="NZ_CP040946.1"/>
</dbReference>
<dbReference type="GO" id="GO:0016740">
    <property type="term" value="F:transferase activity"/>
    <property type="evidence" value="ECO:0007669"/>
    <property type="project" value="UniProtKB-KW"/>
</dbReference>
<protein>
    <submittedName>
        <fullName evidence="2">Glycosyltransferase</fullName>
    </submittedName>
</protein>
<evidence type="ECO:0000259" key="1">
    <source>
        <dbReference type="Pfam" id="PF00535"/>
    </source>
</evidence>
<dbReference type="PANTHER" id="PTHR43685:SF2">
    <property type="entry name" value="GLYCOSYLTRANSFERASE 2-LIKE DOMAIN-CONTAINING PROTEIN"/>
    <property type="match status" value="1"/>
</dbReference>
<dbReference type="PANTHER" id="PTHR43685">
    <property type="entry name" value="GLYCOSYLTRANSFERASE"/>
    <property type="match status" value="1"/>
</dbReference>
<name>A0A5B8CTH2_9PROT</name>
<dbReference type="Proteomes" id="UP000311008">
    <property type="component" value="Chromosome"/>
</dbReference>
<dbReference type="SUPFAM" id="SSF53448">
    <property type="entry name" value="Nucleotide-diphospho-sugar transferases"/>
    <property type="match status" value="1"/>
</dbReference>
<dbReference type="KEGG" id="mmec:FIU01_06510"/>
<dbReference type="InterPro" id="IPR050834">
    <property type="entry name" value="Glycosyltransf_2"/>
</dbReference>
<gene>
    <name evidence="2" type="ORF">FIU01_06510</name>
</gene>
<dbReference type="Pfam" id="PF00535">
    <property type="entry name" value="Glycos_transf_2"/>
    <property type="match status" value="1"/>
</dbReference>
<dbReference type="InterPro" id="IPR001173">
    <property type="entry name" value="Glyco_trans_2-like"/>
</dbReference>
<dbReference type="EMBL" id="CP040946">
    <property type="protein sequence ID" value="QDC44205.1"/>
    <property type="molecule type" value="Genomic_DNA"/>
</dbReference>
<evidence type="ECO:0000313" key="3">
    <source>
        <dbReference type="Proteomes" id="UP000311008"/>
    </source>
</evidence>
<dbReference type="InterPro" id="IPR029044">
    <property type="entry name" value="Nucleotide-diphossugar_trans"/>
</dbReference>
<dbReference type="OrthoDB" id="9781367at2"/>
<organism evidence="2 3">
    <name type="scientific">Methylophilus medardicus</name>
    <dbReference type="NCBI Taxonomy" id="2588534"/>
    <lineage>
        <taxon>Bacteria</taxon>
        <taxon>Pseudomonadati</taxon>
        <taxon>Pseudomonadota</taxon>
        <taxon>Betaproteobacteria</taxon>
        <taxon>Nitrosomonadales</taxon>
        <taxon>Methylophilaceae</taxon>
        <taxon>Methylophilus</taxon>
    </lineage>
</organism>
<keyword evidence="3" id="KW-1185">Reference proteome</keyword>
<proteinExistence type="predicted"/>
<feature type="domain" description="Glycosyltransferase 2-like" evidence="1">
    <location>
        <begin position="4"/>
        <end position="128"/>
    </location>
</feature>
<keyword evidence="2" id="KW-0808">Transferase</keyword>
<evidence type="ECO:0000313" key="2">
    <source>
        <dbReference type="EMBL" id="QDC44205.1"/>
    </source>
</evidence>
<dbReference type="Gene3D" id="3.90.550.10">
    <property type="entry name" value="Spore Coat Polysaccharide Biosynthesis Protein SpsA, Chain A"/>
    <property type="match status" value="1"/>
</dbReference>
<dbReference type="AlphaFoldDB" id="A0A5B8CTH2"/>
<reference evidence="3" key="1">
    <citation type="journal article" date="2019" name="ISME J.">
        <title>Evolution in action: habitat transition from sediment to the pelagial leads to genome streamlining in Methylophilaceae.</title>
        <authorList>
            <person name="Salcher M."/>
            <person name="Schaefle D."/>
            <person name="Kaspar M."/>
            <person name="Neuenschwander S.M."/>
            <person name="Ghai R."/>
        </authorList>
    </citation>
    <scope>NUCLEOTIDE SEQUENCE [LARGE SCALE GENOMIC DNA]</scope>
    <source>
        <strain evidence="3">MMS-M-51</strain>
    </source>
</reference>
<accession>A0A5B8CTH2</accession>
<sequence>MRISVYIPTKNRRQALEKAVDSVLNQTHQDVEVIVVSDGSTDDTEQYLQQKSAADPRLKFFIKPQSEGAPAARNLAIKSATGEFITGLDDDDEFLPNRLALMLDYWQLLERHAIHPSCLYTPDLIYRDGKEVAQSKKLGNVSYEQLFEFNHVGNQIFAPKSTFIEAGLFDEAMPAWQDMEFFFRVLQKFGKASLLDIPTQIMDDTPRTDRISIKSRARLEQAYSRFVSKHCQDSKRNAQQLFLQMFSRYYNNRPNFSDWLKFIKLGFWPKGLLTLLAATLRT</sequence>
<dbReference type="CDD" id="cd00761">
    <property type="entry name" value="Glyco_tranf_GTA_type"/>
    <property type="match status" value="1"/>
</dbReference>